<dbReference type="Proteomes" id="UP001589693">
    <property type="component" value="Unassembled WGS sequence"/>
</dbReference>
<sequence>MTLLTDLCSLLRELDPPQETHAASLAAARRRLGADRLPQVADSSWPGARARGPRRLLAYAGSGATLDVDLVPMGGRLDIAGALAAPPGFELELWHPEGTVGELGPGGRFAVRDVPAGPISFVLRSAGSRPLATDWVRV</sequence>
<dbReference type="EMBL" id="JBHLZU010000011">
    <property type="protein sequence ID" value="MFB9905149.1"/>
    <property type="molecule type" value="Genomic_DNA"/>
</dbReference>
<evidence type="ECO:0008006" key="3">
    <source>
        <dbReference type="Google" id="ProtNLM"/>
    </source>
</evidence>
<evidence type="ECO:0000313" key="1">
    <source>
        <dbReference type="EMBL" id="MFB9905149.1"/>
    </source>
</evidence>
<name>A0ABV5ZYW0_9PSEU</name>
<proteinExistence type="predicted"/>
<organism evidence="1 2">
    <name type="scientific">Allokutzneria oryzae</name>
    <dbReference type="NCBI Taxonomy" id="1378989"/>
    <lineage>
        <taxon>Bacteria</taxon>
        <taxon>Bacillati</taxon>
        <taxon>Actinomycetota</taxon>
        <taxon>Actinomycetes</taxon>
        <taxon>Pseudonocardiales</taxon>
        <taxon>Pseudonocardiaceae</taxon>
        <taxon>Allokutzneria</taxon>
    </lineage>
</organism>
<dbReference type="RefSeq" id="WP_377852436.1">
    <property type="nucleotide sequence ID" value="NZ_JBHLZU010000011.1"/>
</dbReference>
<comment type="caution">
    <text evidence="1">The sequence shown here is derived from an EMBL/GenBank/DDBJ whole genome shotgun (WGS) entry which is preliminary data.</text>
</comment>
<gene>
    <name evidence="1" type="ORF">ACFFQA_14530</name>
</gene>
<accession>A0ABV5ZYW0</accession>
<evidence type="ECO:0000313" key="2">
    <source>
        <dbReference type="Proteomes" id="UP001589693"/>
    </source>
</evidence>
<reference evidence="1 2" key="1">
    <citation type="submission" date="2024-09" db="EMBL/GenBank/DDBJ databases">
        <authorList>
            <person name="Sun Q."/>
            <person name="Mori K."/>
        </authorList>
    </citation>
    <scope>NUCLEOTIDE SEQUENCE [LARGE SCALE GENOMIC DNA]</scope>
    <source>
        <strain evidence="1 2">TBRC 7907</strain>
    </source>
</reference>
<keyword evidence="2" id="KW-1185">Reference proteome</keyword>
<protein>
    <recommendedName>
        <fullName evidence="3">Anti-sigma factor</fullName>
    </recommendedName>
</protein>